<gene>
    <name evidence="1" type="ORF">DERP_000797</name>
</gene>
<accession>A0ABQ8J164</accession>
<evidence type="ECO:0000313" key="1">
    <source>
        <dbReference type="EMBL" id="KAH9416296.1"/>
    </source>
</evidence>
<organism evidence="1 2">
    <name type="scientific">Dermatophagoides pteronyssinus</name>
    <name type="common">European house dust mite</name>
    <dbReference type="NCBI Taxonomy" id="6956"/>
    <lineage>
        <taxon>Eukaryota</taxon>
        <taxon>Metazoa</taxon>
        <taxon>Ecdysozoa</taxon>
        <taxon>Arthropoda</taxon>
        <taxon>Chelicerata</taxon>
        <taxon>Arachnida</taxon>
        <taxon>Acari</taxon>
        <taxon>Acariformes</taxon>
        <taxon>Sarcoptiformes</taxon>
        <taxon>Astigmata</taxon>
        <taxon>Psoroptidia</taxon>
        <taxon>Analgoidea</taxon>
        <taxon>Pyroglyphidae</taxon>
        <taxon>Dermatophagoidinae</taxon>
        <taxon>Dermatophagoides</taxon>
    </lineage>
</organism>
<proteinExistence type="predicted"/>
<keyword evidence="2" id="KW-1185">Reference proteome</keyword>
<dbReference type="EMBL" id="NJHN03000095">
    <property type="protein sequence ID" value="KAH9416296.1"/>
    <property type="molecule type" value="Genomic_DNA"/>
</dbReference>
<comment type="caution">
    <text evidence="1">The sequence shown here is derived from an EMBL/GenBank/DDBJ whole genome shotgun (WGS) entry which is preliminary data.</text>
</comment>
<protein>
    <submittedName>
        <fullName evidence="1">Uncharacterized protein</fullName>
    </submittedName>
</protein>
<reference evidence="1 2" key="1">
    <citation type="journal article" date="2018" name="J. Allergy Clin. Immunol.">
        <title>High-quality assembly of Dermatophagoides pteronyssinus genome and transcriptome reveals a wide range of novel allergens.</title>
        <authorList>
            <person name="Liu X.Y."/>
            <person name="Yang K.Y."/>
            <person name="Wang M.Q."/>
            <person name="Kwok J.S."/>
            <person name="Zeng X."/>
            <person name="Yang Z."/>
            <person name="Xiao X.J."/>
            <person name="Lau C.P."/>
            <person name="Li Y."/>
            <person name="Huang Z.M."/>
            <person name="Ba J.G."/>
            <person name="Yim A.K."/>
            <person name="Ouyang C.Y."/>
            <person name="Ngai S.M."/>
            <person name="Chan T.F."/>
            <person name="Leung E.L."/>
            <person name="Liu L."/>
            <person name="Liu Z.G."/>
            <person name="Tsui S.K."/>
        </authorList>
    </citation>
    <scope>NUCLEOTIDE SEQUENCE [LARGE SCALE GENOMIC DNA]</scope>
    <source>
        <strain evidence="1">Derp</strain>
    </source>
</reference>
<dbReference type="Proteomes" id="UP000887458">
    <property type="component" value="Unassembled WGS sequence"/>
</dbReference>
<evidence type="ECO:0000313" key="2">
    <source>
        <dbReference type="Proteomes" id="UP000887458"/>
    </source>
</evidence>
<name>A0ABQ8J164_DERPT</name>
<sequence>MVNILREKKKYFMIHSVQVKYGTRAAIYFVIIREKKLARKQQSISLIKKDKISKIKIKKNIT</sequence>
<reference evidence="1 2" key="2">
    <citation type="journal article" date="2022" name="Mol. Biol. Evol.">
        <title>Comparative Genomics Reveals Insights into the Divergent Evolution of Astigmatic Mites and Household Pest Adaptations.</title>
        <authorList>
            <person name="Xiong Q."/>
            <person name="Wan A.T."/>
            <person name="Liu X."/>
            <person name="Fung C.S."/>
            <person name="Xiao X."/>
            <person name="Malainual N."/>
            <person name="Hou J."/>
            <person name="Wang L."/>
            <person name="Wang M."/>
            <person name="Yang K.Y."/>
            <person name="Cui Y."/>
            <person name="Leung E.L."/>
            <person name="Nong W."/>
            <person name="Shin S.K."/>
            <person name="Au S.W."/>
            <person name="Jeong K.Y."/>
            <person name="Chew F.T."/>
            <person name="Hui J.H."/>
            <person name="Leung T.F."/>
            <person name="Tungtrongchitr A."/>
            <person name="Zhong N."/>
            <person name="Liu Z."/>
            <person name="Tsui S.K."/>
        </authorList>
    </citation>
    <scope>NUCLEOTIDE SEQUENCE [LARGE SCALE GENOMIC DNA]</scope>
    <source>
        <strain evidence="1">Derp</strain>
    </source>
</reference>